<accession>A0AAN7YFH2</accession>
<comment type="caution">
    <text evidence="3">The sequence shown here is derived from an EMBL/GenBank/DDBJ whole genome shotgun (WGS) entry which is preliminary data.</text>
</comment>
<dbReference type="AlphaFoldDB" id="A0AAN7YFH2"/>
<gene>
    <name evidence="3" type="ORF">LTR05_005556</name>
</gene>
<evidence type="ECO:0000256" key="2">
    <source>
        <dbReference type="SAM" id="MobiDB-lite"/>
    </source>
</evidence>
<reference evidence="3 4" key="1">
    <citation type="submission" date="2023-08" db="EMBL/GenBank/DDBJ databases">
        <title>Black Yeasts Isolated from many extreme environments.</title>
        <authorList>
            <person name="Coleine C."/>
            <person name="Stajich J.E."/>
            <person name="Selbmann L."/>
        </authorList>
    </citation>
    <scope>NUCLEOTIDE SEQUENCE [LARGE SCALE GENOMIC DNA]</scope>
    <source>
        <strain evidence="3 4">CCFEE 5910</strain>
    </source>
</reference>
<evidence type="ECO:0000313" key="3">
    <source>
        <dbReference type="EMBL" id="KAK5084480.1"/>
    </source>
</evidence>
<sequence>MSTTDGIKNSDRCSVTHERISASPSNQPYRSYYGTTTFTENATGILGDVHNSYNYYLSAGTPRPLLVDNNSTAALVAQLKDLLSQYEPEDQQKISEALSDRVEVWLSDAASRYEASEYGSVMSRAPPGRVIPERIEELEKRRAVLLQQRQDLEKARDMATRREERPEEEQKEWVLRAEWVLKERNQLRWEVQQLKIDACEEKIRDLDRQMMTPIVRERPYNEPTTRTILGRLVEANWYKRRRDGYRDSRHLTSD</sequence>
<evidence type="ECO:0000313" key="4">
    <source>
        <dbReference type="Proteomes" id="UP001309876"/>
    </source>
</evidence>
<dbReference type="Proteomes" id="UP001309876">
    <property type="component" value="Unassembled WGS sequence"/>
</dbReference>
<proteinExistence type="predicted"/>
<evidence type="ECO:0000256" key="1">
    <source>
        <dbReference type="SAM" id="Coils"/>
    </source>
</evidence>
<keyword evidence="4" id="KW-1185">Reference proteome</keyword>
<dbReference type="EMBL" id="JAVRRJ010000005">
    <property type="protein sequence ID" value="KAK5084480.1"/>
    <property type="molecule type" value="Genomic_DNA"/>
</dbReference>
<name>A0AAN7YFH2_9EURO</name>
<protein>
    <submittedName>
        <fullName evidence="3">Uncharacterized protein</fullName>
    </submittedName>
</protein>
<organism evidence="3 4">
    <name type="scientific">Lithohypha guttulata</name>
    <dbReference type="NCBI Taxonomy" id="1690604"/>
    <lineage>
        <taxon>Eukaryota</taxon>
        <taxon>Fungi</taxon>
        <taxon>Dikarya</taxon>
        <taxon>Ascomycota</taxon>
        <taxon>Pezizomycotina</taxon>
        <taxon>Eurotiomycetes</taxon>
        <taxon>Chaetothyriomycetidae</taxon>
        <taxon>Chaetothyriales</taxon>
        <taxon>Trichomeriaceae</taxon>
        <taxon>Lithohypha</taxon>
    </lineage>
</organism>
<feature type="compositionally biased region" description="Basic and acidic residues" evidence="2">
    <location>
        <begin position="8"/>
        <end position="20"/>
    </location>
</feature>
<feature type="coiled-coil region" evidence="1">
    <location>
        <begin position="135"/>
        <end position="162"/>
    </location>
</feature>
<feature type="region of interest" description="Disordered" evidence="2">
    <location>
        <begin position="1"/>
        <end position="28"/>
    </location>
</feature>
<keyword evidence="1" id="KW-0175">Coiled coil</keyword>